<feature type="chain" id="PRO_5043832986" description="Glycosyl hydrolase family 95 N-terminal domain-containing protein" evidence="1">
    <location>
        <begin position="22"/>
        <end position="827"/>
    </location>
</feature>
<evidence type="ECO:0008006" key="7">
    <source>
        <dbReference type="Google" id="ProtNLM"/>
    </source>
</evidence>
<dbReference type="GO" id="GO:0005975">
    <property type="term" value="P:carbohydrate metabolic process"/>
    <property type="evidence" value="ECO:0007669"/>
    <property type="project" value="InterPro"/>
</dbReference>
<name>A0AAV9UKK4_9PEZI</name>
<evidence type="ECO:0000313" key="5">
    <source>
        <dbReference type="EMBL" id="KAK6343801.1"/>
    </source>
</evidence>
<dbReference type="Proteomes" id="UP001375240">
    <property type="component" value="Unassembled WGS sequence"/>
</dbReference>
<dbReference type="AlphaFoldDB" id="A0AAV9UKK4"/>
<evidence type="ECO:0000259" key="4">
    <source>
        <dbReference type="Pfam" id="PF22124"/>
    </source>
</evidence>
<dbReference type="Pfam" id="PF21307">
    <property type="entry name" value="Glyco_hydro_95_C"/>
    <property type="match status" value="1"/>
</dbReference>
<dbReference type="InterPro" id="IPR027414">
    <property type="entry name" value="GH95_N_dom"/>
</dbReference>
<dbReference type="GO" id="GO:0004560">
    <property type="term" value="F:alpha-L-fucosidase activity"/>
    <property type="evidence" value="ECO:0007669"/>
    <property type="project" value="InterPro"/>
</dbReference>
<feature type="domain" description="Alpha fucosidase A-like C-terminal" evidence="3">
    <location>
        <begin position="730"/>
        <end position="823"/>
    </location>
</feature>
<dbReference type="InterPro" id="IPR049053">
    <property type="entry name" value="AFCA-like_C"/>
</dbReference>
<dbReference type="PANTHER" id="PTHR31084">
    <property type="entry name" value="ALPHA-L-FUCOSIDASE 2"/>
    <property type="match status" value="1"/>
</dbReference>
<dbReference type="InterPro" id="IPR008928">
    <property type="entry name" value="6-hairpin_glycosidase_sf"/>
</dbReference>
<dbReference type="SUPFAM" id="SSF48208">
    <property type="entry name" value="Six-hairpin glycosidases"/>
    <property type="match status" value="1"/>
</dbReference>
<sequence>MHLSSVRAAVFSLALAQGAYTQQAIDPPNSASHPLRIWTNTAGSYFNDSYLIGNGRLGAAIPGGAVSEVIRVNEDSLWSGGKLTRVNPDALTNMPTLQSLLAQQRNPEAARLAGFAYAGTPVSARHYEPLGDLQLAMNHSGSISNYERWLDLSDSSSGVYYTVGGVTYKREYIASNPDDIIAIHISASKPDSVSFNVHLRKGQSLNRWEGFTYKVGSDTTVYGGQSQGTKGIEFAAGARVVASGGKVYTIGDTILCDNADEATIYFTAWTDYRQNDQLGKVKSDLANISDKSYSTIRAAHVLDYQKYFNRVSLSLGGSSNAQKALTTPKRLAAITTAFDPGLVALYFQFGRYLFISSSRANTLPPNLQGIWDQELDPQWGSKYTVNINLQMNYWPSLVTNMIELTSPLHDLIERMHSSGEKTAQSMYGIKNGWVCHHNTDIWADTAPQDNYASSTWWPGGAAWLVTHIIEEYRFTMDASFLQDHYNTIKDAALFMAEFLTDYKGWKVTNPTISPENTFYLPGTKTSVAITVGSTLDNSLLWELFGSLLEIIEILNKHDNSLKSSLSSLRAKLPPLRINKNGGIMEWIEDYDETDPGHRHLSHLWGVYPGSEITTANMTIFNAAKSSVNRRISNGGGSTGWSRAWLISVAGRLYMADEVHASTTTLLHDYTYFNSMLDTGPPAAFQIDGNFGGAAGMAEALLHSHERVTADSKAGRLKASGTGDATGVPLIRLLPTLPRQWASNGGGFVSGLRGRGGVEVTIFWDDTGKLANATLTSTTGAAVWVTVGSEPIGSNNNGTEISIEGAGSGVFVKLNPSKGPKYTVTLKQ</sequence>
<dbReference type="PIRSF" id="PIRSF007663">
    <property type="entry name" value="UCP007663"/>
    <property type="match status" value="1"/>
</dbReference>
<keyword evidence="1" id="KW-0732">Signal</keyword>
<reference evidence="5 6" key="1">
    <citation type="submission" date="2019-10" db="EMBL/GenBank/DDBJ databases">
        <authorList>
            <person name="Palmer J.M."/>
        </authorList>
    </citation>
    <scope>NUCLEOTIDE SEQUENCE [LARGE SCALE GENOMIC DNA]</scope>
    <source>
        <strain evidence="5 6">TWF696</strain>
    </source>
</reference>
<gene>
    <name evidence="5" type="ORF">TWF696_007463</name>
</gene>
<dbReference type="Pfam" id="PF22124">
    <property type="entry name" value="Glyco_hydro_95_cat"/>
    <property type="match status" value="1"/>
</dbReference>
<dbReference type="InterPro" id="IPR012341">
    <property type="entry name" value="6hp_glycosidase-like_sf"/>
</dbReference>
<dbReference type="InterPro" id="IPR016518">
    <property type="entry name" value="Alpha-L-fucosidase"/>
</dbReference>
<proteinExistence type="predicted"/>
<comment type="caution">
    <text evidence="5">The sequence shown here is derived from an EMBL/GenBank/DDBJ whole genome shotgun (WGS) entry which is preliminary data.</text>
</comment>
<dbReference type="PANTHER" id="PTHR31084:SF0">
    <property type="entry name" value="ALPHA-L-FUCOSIDASE 2"/>
    <property type="match status" value="1"/>
</dbReference>
<evidence type="ECO:0000256" key="1">
    <source>
        <dbReference type="SAM" id="SignalP"/>
    </source>
</evidence>
<organism evidence="5 6">
    <name type="scientific">Orbilia brochopaga</name>
    <dbReference type="NCBI Taxonomy" id="3140254"/>
    <lineage>
        <taxon>Eukaryota</taxon>
        <taxon>Fungi</taxon>
        <taxon>Dikarya</taxon>
        <taxon>Ascomycota</taxon>
        <taxon>Pezizomycotina</taxon>
        <taxon>Orbiliomycetes</taxon>
        <taxon>Orbiliales</taxon>
        <taxon>Orbiliaceae</taxon>
        <taxon>Orbilia</taxon>
    </lineage>
</organism>
<evidence type="ECO:0000313" key="6">
    <source>
        <dbReference type="Proteomes" id="UP001375240"/>
    </source>
</evidence>
<dbReference type="Pfam" id="PF14498">
    <property type="entry name" value="Glyco_hyd_65N_2"/>
    <property type="match status" value="1"/>
</dbReference>
<evidence type="ECO:0000259" key="3">
    <source>
        <dbReference type="Pfam" id="PF21307"/>
    </source>
</evidence>
<protein>
    <recommendedName>
        <fullName evidence="7">Glycosyl hydrolase family 95 N-terminal domain-containing protein</fullName>
    </recommendedName>
</protein>
<dbReference type="EMBL" id="JAVHNQ010000006">
    <property type="protein sequence ID" value="KAK6343801.1"/>
    <property type="molecule type" value="Genomic_DNA"/>
</dbReference>
<feature type="domain" description="Glycosyl hydrolase family 95 N-terminal" evidence="2">
    <location>
        <begin position="37"/>
        <end position="274"/>
    </location>
</feature>
<keyword evidence="6" id="KW-1185">Reference proteome</keyword>
<feature type="signal peptide" evidence="1">
    <location>
        <begin position="1"/>
        <end position="21"/>
    </location>
</feature>
<feature type="domain" description="Glycosyl hydrolase family 95 catalytic" evidence="4">
    <location>
        <begin position="292"/>
        <end position="700"/>
    </location>
</feature>
<dbReference type="Gene3D" id="1.50.10.10">
    <property type="match status" value="1"/>
</dbReference>
<evidence type="ECO:0000259" key="2">
    <source>
        <dbReference type="Pfam" id="PF14498"/>
    </source>
</evidence>
<accession>A0AAV9UKK4</accession>
<dbReference type="InterPro" id="IPR054363">
    <property type="entry name" value="GH95_cat"/>
</dbReference>